<feature type="domain" description="SSD" evidence="11">
    <location>
        <begin position="128"/>
        <end position="295"/>
    </location>
</feature>
<evidence type="ECO:0000256" key="10">
    <source>
        <dbReference type="HAMAP-Rule" id="MF_01464"/>
    </source>
</evidence>
<dbReference type="InterPro" id="IPR005665">
    <property type="entry name" value="SecF_bac"/>
</dbReference>
<keyword evidence="2 10" id="KW-0813">Transport</keyword>
<dbReference type="GO" id="GO:0043952">
    <property type="term" value="P:protein transport by the Sec complex"/>
    <property type="evidence" value="ECO:0007669"/>
    <property type="project" value="UniProtKB-UniRule"/>
</dbReference>
<feature type="transmembrane region" description="Helical" evidence="10">
    <location>
        <begin position="191"/>
        <end position="212"/>
    </location>
</feature>
<feature type="transmembrane region" description="Helical" evidence="10">
    <location>
        <begin position="9"/>
        <end position="30"/>
    </location>
</feature>
<evidence type="ECO:0000256" key="3">
    <source>
        <dbReference type="ARBA" id="ARBA00022475"/>
    </source>
</evidence>
<comment type="subunit">
    <text evidence="10">Forms a complex with SecD. Part of the essential Sec protein translocation apparatus which comprises SecA, SecYEG and auxiliary proteins SecDF. Other proteins may also be involved.</text>
</comment>
<comment type="similarity">
    <text evidence="10">Belongs to the SecD/SecF family. SecF subfamily.</text>
</comment>
<feature type="transmembrane region" description="Helical" evidence="10">
    <location>
        <begin position="128"/>
        <end position="147"/>
    </location>
</feature>
<keyword evidence="5 10" id="KW-0812">Transmembrane</keyword>
<dbReference type="InterPro" id="IPR000731">
    <property type="entry name" value="SSD"/>
</dbReference>
<evidence type="ECO:0000256" key="2">
    <source>
        <dbReference type="ARBA" id="ARBA00022448"/>
    </source>
</evidence>
<feature type="transmembrane region" description="Helical" evidence="10">
    <location>
        <begin position="269"/>
        <end position="296"/>
    </location>
</feature>
<evidence type="ECO:0000256" key="1">
    <source>
        <dbReference type="ARBA" id="ARBA00004651"/>
    </source>
</evidence>
<feature type="transmembrane region" description="Helical" evidence="10">
    <location>
        <begin position="159"/>
        <end position="185"/>
    </location>
</feature>
<dbReference type="Proteomes" id="UP000177130">
    <property type="component" value="Unassembled WGS sequence"/>
</dbReference>
<keyword evidence="3 10" id="KW-1003">Cell membrane</keyword>
<evidence type="ECO:0000256" key="8">
    <source>
        <dbReference type="ARBA" id="ARBA00023010"/>
    </source>
</evidence>
<comment type="caution">
    <text evidence="12">The sequence shown here is derived from an EMBL/GenBank/DDBJ whole genome shotgun (WGS) entry which is preliminary data.</text>
</comment>
<dbReference type="STRING" id="1802306.A3C72_00565"/>
<dbReference type="PROSITE" id="PS50156">
    <property type="entry name" value="SSD"/>
    <property type="match status" value="1"/>
</dbReference>
<sequence length="306" mass="33264">MPVVKNRKIFYVISAVLFSASVIMLAVWGLNLGIDFKGGSIMELKYASERPSVSELMDTLSALDIGGLSIREASTDSYIIRSAPLDDAKHEEVSMAVSTASDGESIQVEETRFSAIGPLLGREAAIKSLWAIGFVLLAIVLFIAFAFRKVSEPVASWKYGLIAVIALIHDITIPAGVFAVLGQFYGVEIDTLFVTAILVVLGFSVHDTIVVFDRVRENLRHEYGRKGSEFSAIVGKSIGQTFVRSINTSLSTLLALVVLYFIGPASTQYFSLVLIIGITAGTYSSIFIASPLLVTVEKWQRNRGKN</sequence>
<dbReference type="GO" id="GO:0015450">
    <property type="term" value="F:protein-transporting ATPase activity"/>
    <property type="evidence" value="ECO:0007669"/>
    <property type="project" value="InterPro"/>
</dbReference>
<evidence type="ECO:0000256" key="4">
    <source>
        <dbReference type="ARBA" id="ARBA00022519"/>
    </source>
</evidence>
<keyword evidence="8 10" id="KW-0811">Translocation</keyword>
<feature type="transmembrane region" description="Helical" evidence="10">
    <location>
        <begin position="246"/>
        <end position="263"/>
    </location>
</feature>
<dbReference type="PRINTS" id="PR01755">
    <property type="entry name" value="SECFTRNLCASE"/>
</dbReference>
<dbReference type="GO" id="GO:0065002">
    <property type="term" value="P:intracellular protein transmembrane transport"/>
    <property type="evidence" value="ECO:0007669"/>
    <property type="project" value="UniProtKB-UniRule"/>
</dbReference>
<dbReference type="PANTHER" id="PTHR30081">
    <property type="entry name" value="PROTEIN-EXPORT MEMBRANE PROTEIN SEC"/>
    <property type="match status" value="1"/>
</dbReference>
<dbReference type="GO" id="GO:0006605">
    <property type="term" value="P:protein targeting"/>
    <property type="evidence" value="ECO:0007669"/>
    <property type="project" value="UniProtKB-UniRule"/>
</dbReference>
<proteinExistence type="inferred from homology"/>
<accession>A0A1G2MK15</accession>
<comment type="subcellular location">
    <subcellularLocation>
        <location evidence="1 10">Cell membrane</location>
        <topology evidence="1 10">Multi-pass membrane protein</topology>
    </subcellularLocation>
</comment>
<dbReference type="GO" id="GO:0005886">
    <property type="term" value="C:plasma membrane"/>
    <property type="evidence" value="ECO:0007669"/>
    <property type="project" value="UniProtKB-SubCell"/>
</dbReference>
<keyword evidence="4" id="KW-0997">Cell inner membrane</keyword>
<dbReference type="NCBIfam" id="TIGR00966">
    <property type="entry name" value="transloc_SecF"/>
    <property type="match status" value="1"/>
</dbReference>
<dbReference type="InterPro" id="IPR022813">
    <property type="entry name" value="SecD/SecF_arch_bac"/>
</dbReference>
<protein>
    <recommendedName>
        <fullName evidence="10">Protein-export membrane protein SecF</fullName>
    </recommendedName>
</protein>
<dbReference type="Gene3D" id="1.20.1640.10">
    <property type="entry name" value="Multidrug efflux transporter AcrB transmembrane domain"/>
    <property type="match status" value="1"/>
</dbReference>
<keyword evidence="7 10" id="KW-1133">Transmembrane helix</keyword>
<dbReference type="Pfam" id="PF02355">
    <property type="entry name" value="SecD_SecF_C"/>
    <property type="match status" value="1"/>
</dbReference>
<dbReference type="AlphaFoldDB" id="A0A1G2MK15"/>
<dbReference type="InterPro" id="IPR022645">
    <property type="entry name" value="SecD/SecF_bac"/>
</dbReference>
<dbReference type="HAMAP" id="MF_01464_B">
    <property type="entry name" value="SecF_B"/>
    <property type="match status" value="1"/>
</dbReference>
<evidence type="ECO:0000313" key="12">
    <source>
        <dbReference type="EMBL" id="OHA23332.1"/>
    </source>
</evidence>
<dbReference type="InterPro" id="IPR022646">
    <property type="entry name" value="SecD/SecF_CS"/>
</dbReference>
<dbReference type="EMBL" id="MHRK01000037">
    <property type="protein sequence ID" value="OHA23332.1"/>
    <property type="molecule type" value="Genomic_DNA"/>
</dbReference>
<evidence type="ECO:0000313" key="13">
    <source>
        <dbReference type="Proteomes" id="UP000177130"/>
    </source>
</evidence>
<organism evidence="12 13">
    <name type="scientific">Candidatus Taylorbacteria bacterium RIFCSPHIGHO2_02_FULL_43_32b</name>
    <dbReference type="NCBI Taxonomy" id="1802306"/>
    <lineage>
        <taxon>Bacteria</taxon>
        <taxon>Candidatus Tayloriibacteriota</taxon>
    </lineage>
</organism>
<evidence type="ECO:0000259" key="11">
    <source>
        <dbReference type="PROSITE" id="PS50156"/>
    </source>
</evidence>
<evidence type="ECO:0000256" key="9">
    <source>
        <dbReference type="ARBA" id="ARBA00023136"/>
    </source>
</evidence>
<reference evidence="12 13" key="1">
    <citation type="journal article" date="2016" name="Nat. Commun.">
        <title>Thousands of microbial genomes shed light on interconnected biogeochemical processes in an aquifer system.</title>
        <authorList>
            <person name="Anantharaman K."/>
            <person name="Brown C.T."/>
            <person name="Hug L.A."/>
            <person name="Sharon I."/>
            <person name="Castelle C.J."/>
            <person name="Probst A.J."/>
            <person name="Thomas B.C."/>
            <person name="Singh A."/>
            <person name="Wilkins M.J."/>
            <person name="Karaoz U."/>
            <person name="Brodie E.L."/>
            <person name="Williams K.H."/>
            <person name="Hubbard S.S."/>
            <person name="Banfield J.F."/>
        </authorList>
    </citation>
    <scope>NUCLEOTIDE SEQUENCE [LARGE SCALE GENOMIC DNA]</scope>
</reference>
<dbReference type="Pfam" id="PF07549">
    <property type="entry name" value="Sec_GG"/>
    <property type="match status" value="1"/>
</dbReference>
<keyword evidence="9 10" id="KW-0472">Membrane</keyword>
<evidence type="ECO:0000256" key="5">
    <source>
        <dbReference type="ARBA" id="ARBA00022692"/>
    </source>
</evidence>
<evidence type="ECO:0000256" key="6">
    <source>
        <dbReference type="ARBA" id="ARBA00022927"/>
    </source>
</evidence>
<dbReference type="SUPFAM" id="SSF82866">
    <property type="entry name" value="Multidrug efflux transporter AcrB transmembrane domain"/>
    <property type="match status" value="1"/>
</dbReference>
<gene>
    <name evidence="10" type="primary">secF</name>
    <name evidence="12" type="ORF">A3C72_00565</name>
</gene>
<comment type="function">
    <text evidence="10">Part of the Sec protein translocase complex. Interacts with the SecYEG preprotein conducting channel. SecDF uses the proton motive force (PMF) to complete protein translocation after the ATP-dependent function of SecA.</text>
</comment>
<evidence type="ECO:0000256" key="7">
    <source>
        <dbReference type="ARBA" id="ARBA00022989"/>
    </source>
</evidence>
<dbReference type="PANTHER" id="PTHR30081:SF8">
    <property type="entry name" value="PROTEIN TRANSLOCASE SUBUNIT SECF"/>
    <property type="match status" value="1"/>
</dbReference>
<name>A0A1G2MK15_9BACT</name>
<dbReference type="InterPro" id="IPR048634">
    <property type="entry name" value="SecD_SecF_C"/>
</dbReference>
<keyword evidence="6 10" id="KW-0653">Protein transport</keyword>